<evidence type="ECO:0000313" key="2">
    <source>
        <dbReference type="Proteomes" id="UP000060513"/>
    </source>
</evidence>
<dbReference type="OMA" id="TRTETWG"/>
<dbReference type="AlphaFoldDB" id="A0A0M4DHT0"/>
<dbReference type="KEGG" id="spri:SPRI_4491"/>
<dbReference type="GeneID" id="97234462"/>
<accession>A0A0M4DHT0</accession>
<dbReference type="GO" id="GO:0005975">
    <property type="term" value="P:carbohydrate metabolic process"/>
    <property type="evidence" value="ECO:0007669"/>
    <property type="project" value="UniProtKB-ARBA"/>
</dbReference>
<evidence type="ECO:0000313" key="1">
    <source>
        <dbReference type="EMBL" id="ALC22797.1"/>
    </source>
</evidence>
<dbReference type="RefSeq" id="WP_005316768.1">
    <property type="nucleotide sequence ID" value="NZ_CP011340.1"/>
</dbReference>
<dbReference type="STRING" id="38300.SPRI_4491"/>
<proteinExistence type="predicted"/>
<reference evidence="1 2" key="1">
    <citation type="submission" date="2015-08" db="EMBL/GenBank/DDBJ databases">
        <title>Genome sequence of the pristinamycin over-producing bacterium Streptomyces pristinaespiralis HCCB10218.</title>
        <authorList>
            <person name="Tian J."/>
            <person name="Yang J."/>
            <person name="Li L."/>
            <person name="Ruan L."/>
            <person name="Wei W."/>
            <person name="Zheng G."/>
            <person name="Wei Z."/>
            <person name="Yang S."/>
            <person name="Ge M."/>
            <person name="Jiang W."/>
            <person name="Lu Y."/>
        </authorList>
    </citation>
    <scope>NUCLEOTIDE SEQUENCE [LARGE SCALE GENOMIC DNA]</scope>
    <source>
        <strain evidence="1 2">HCCB 10218</strain>
    </source>
</reference>
<dbReference type="PATRIC" id="fig|38300.4.peg.4710"/>
<dbReference type="InterPro" id="IPR013783">
    <property type="entry name" value="Ig-like_fold"/>
</dbReference>
<dbReference type="EMBL" id="CP011340">
    <property type="protein sequence ID" value="ALC22797.1"/>
    <property type="molecule type" value="Genomic_DNA"/>
</dbReference>
<dbReference type="OrthoDB" id="4336304at2"/>
<organism evidence="1">
    <name type="scientific">Streptomyces pristinaespiralis</name>
    <dbReference type="NCBI Taxonomy" id="38300"/>
    <lineage>
        <taxon>Bacteria</taxon>
        <taxon>Bacillati</taxon>
        <taxon>Actinomycetota</taxon>
        <taxon>Actinomycetes</taxon>
        <taxon>Kitasatosporales</taxon>
        <taxon>Streptomycetaceae</taxon>
        <taxon>Streptomyces</taxon>
    </lineage>
</organism>
<protein>
    <submittedName>
        <fullName evidence="1">Uncharacterized protein</fullName>
    </submittedName>
</protein>
<gene>
    <name evidence="1" type="ORF">SPRI_4491</name>
</gene>
<sequence length="247" mass="26445">MRAALALVLALAAPSPGAGWESGREYVYLEGSPGMVLEDRLSLTNPGAEALTVEMKAPPAPAPWIALAAGEVTIPARTRAEIPFTVTVPADTPPGERTATITASADGRTEPIRVHLRVSGPKVPALTVEDVSFSGGLVHYTVVNRGNTPLSPRVWLRADGLFGAPVTRRAHEVRQLPPAQRVELTERWDPPALDRVELRLDVTAAGGVHSQATVTKTFLPWPVLLLTLLVPASLRLRLRRRPTRAGG</sequence>
<name>A0A0M4DHT0_STRPR</name>
<dbReference type="Gene3D" id="2.60.40.10">
    <property type="entry name" value="Immunoglobulins"/>
    <property type="match status" value="1"/>
</dbReference>
<dbReference type="Proteomes" id="UP000060513">
    <property type="component" value="Chromosome"/>
</dbReference>